<dbReference type="Ensembl" id="ENSEBUT00000010810.1">
    <property type="protein sequence ID" value="ENSEBUP00000010266.1"/>
    <property type="gene ID" value="ENSEBUG00000006600.1"/>
</dbReference>
<dbReference type="SUPFAM" id="SSF48670">
    <property type="entry name" value="Transducin (heterotrimeric G protein), gamma chain"/>
    <property type="match status" value="1"/>
</dbReference>
<dbReference type="PANTHER" id="PTHR15936">
    <property type="entry name" value="GUANINE NUCLEOTIDE-BINDING PROTEIN G I /G S /G O GAMMA-13 SUBUNIT"/>
    <property type="match status" value="1"/>
</dbReference>
<dbReference type="SMART" id="SM00224">
    <property type="entry name" value="GGL"/>
    <property type="match status" value="1"/>
</dbReference>
<reference evidence="2" key="2">
    <citation type="submission" date="2025-09" db="UniProtKB">
        <authorList>
            <consortium name="Ensembl"/>
        </authorList>
    </citation>
    <scope>IDENTIFICATION</scope>
</reference>
<dbReference type="GO" id="GO:0005834">
    <property type="term" value="C:heterotrimeric G-protein complex"/>
    <property type="evidence" value="ECO:0007669"/>
    <property type="project" value="InterPro"/>
</dbReference>
<dbReference type="GO" id="GO:0050909">
    <property type="term" value="P:sensory perception of taste"/>
    <property type="evidence" value="ECO:0007669"/>
    <property type="project" value="InterPro"/>
</dbReference>
<dbReference type="OMA" id="ETLMWIE"/>
<organism evidence="2 3">
    <name type="scientific">Eptatretus burgeri</name>
    <name type="common">Inshore hagfish</name>
    <dbReference type="NCBI Taxonomy" id="7764"/>
    <lineage>
        <taxon>Eukaryota</taxon>
        <taxon>Metazoa</taxon>
        <taxon>Chordata</taxon>
        <taxon>Craniata</taxon>
        <taxon>Vertebrata</taxon>
        <taxon>Cyclostomata</taxon>
        <taxon>Myxini</taxon>
        <taxon>Myxiniformes</taxon>
        <taxon>Myxinidae</taxon>
        <taxon>Eptatretinae</taxon>
        <taxon>Eptatretus</taxon>
    </lineage>
</organism>
<sequence length="73" mass="8436">MDEDDDDDTEDVPTLSRQVEGLKYELVFKREKASVTLPELVAWVQENMSGDPLLNRNRARDNPWMEKGKCVVL</sequence>
<proteinExistence type="predicted"/>
<feature type="domain" description="G protein gamma" evidence="1">
    <location>
        <begin position="8"/>
        <end position="73"/>
    </location>
</feature>
<dbReference type="Proteomes" id="UP000694388">
    <property type="component" value="Unplaced"/>
</dbReference>
<accession>A0A8C4WTN1</accession>
<name>A0A8C4WTN1_EPTBU</name>
<dbReference type="InterPro" id="IPR015898">
    <property type="entry name" value="G-protein_gamma-like_dom"/>
</dbReference>
<dbReference type="PANTHER" id="PTHR15936:SF2">
    <property type="entry name" value="GUANINE NUCLEOTIDE-BINDING PROTEIN G(I)_G(S)_G(O) SUBUNIT GAMMA-13"/>
    <property type="match status" value="1"/>
</dbReference>
<dbReference type="SMART" id="SM01224">
    <property type="entry name" value="G_gamma"/>
    <property type="match status" value="1"/>
</dbReference>
<dbReference type="PROSITE" id="PS50058">
    <property type="entry name" value="G_PROTEIN_GAMMA"/>
    <property type="match status" value="1"/>
</dbReference>
<evidence type="ECO:0000313" key="2">
    <source>
        <dbReference type="Ensembl" id="ENSEBUP00000010266.1"/>
    </source>
</evidence>
<dbReference type="InterPro" id="IPR039227">
    <property type="entry name" value="GNG13"/>
</dbReference>
<dbReference type="GO" id="GO:0031681">
    <property type="term" value="F:G-protein beta-subunit binding"/>
    <property type="evidence" value="ECO:0007669"/>
    <property type="project" value="InterPro"/>
</dbReference>
<dbReference type="Gene3D" id="4.10.260.10">
    <property type="entry name" value="Transducin (heterotrimeric G protein), gamma chain"/>
    <property type="match status" value="1"/>
</dbReference>
<dbReference type="InterPro" id="IPR036284">
    <property type="entry name" value="GGL_sf"/>
</dbReference>
<evidence type="ECO:0000259" key="1">
    <source>
        <dbReference type="PROSITE" id="PS50058"/>
    </source>
</evidence>
<dbReference type="GeneTree" id="ENSGT00530000064157"/>
<evidence type="ECO:0000313" key="3">
    <source>
        <dbReference type="Proteomes" id="UP000694388"/>
    </source>
</evidence>
<protein>
    <submittedName>
        <fullName evidence="2">Guanine nucleotide binding protein (G protein), gamma 13a</fullName>
    </submittedName>
</protein>
<reference evidence="2" key="1">
    <citation type="submission" date="2025-08" db="UniProtKB">
        <authorList>
            <consortium name="Ensembl"/>
        </authorList>
    </citation>
    <scope>IDENTIFICATION</scope>
</reference>
<dbReference type="GO" id="GO:0007200">
    <property type="term" value="P:phospholipase C-activating G protein-coupled receptor signaling pathway"/>
    <property type="evidence" value="ECO:0007669"/>
    <property type="project" value="InterPro"/>
</dbReference>
<dbReference type="AlphaFoldDB" id="A0A8C4WTN1"/>
<keyword evidence="3" id="KW-1185">Reference proteome</keyword>
<dbReference type="Pfam" id="PF00631">
    <property type="entry name" value="G-gamma"/>
    <property type="match status" value="1"/>
</dbReference>